<gene>
    <name evidence="3" type="ORF">HMPREF3185_00272</name>
</gene>
<dbReference type="Gene3D" id="2.170.130.10">
    <property type="entry name" value="TonB-dependent receptor, plug domain"/>
    <property type="match status" value="1"/>
</dbReference>
<dbReference type="PATRIC" id="fig|322095.3.peg.270"/>
<dbReference type="SUPFAM" id="SSF49464">
    <property type="entry name" value="Carboxypeptidase regulatory domain-like"/>
    <property type="match status" value="1"/>
</dbReference>
<accession>A0A134BD98</accession>
<name>A0A134BD98_9PORP</name>
<dbReference type="InterPro" id="IPR008969">
    <property type="entry name" value="CarboxyPept-like_regulatory"/>
</dbReference>
<keyword evidence="1" id="KW-0732">Signal</keyword>
<dbReference type="SUPFAM" id="SSF56935">
    <property type="entry name" value="Porins"/>
    <property type="match status" value="1"/>
</dbReference>
<dbReference type="AlphaFoldDB" id="A0A134BD98"/>
<evidence type="ECO:0000259" key="2">
    <source>
        <dbReference type="Pfam" id="PF07715"/>
    </source>
</evidence>
<dbReference type="Gene3D" id="2.60.40.1120">
    <property type="entry name" value="Carboxypeptidase-like, regulatory domain"/>
    <property type="match status" value="1"/>
</dbReference>
<dbReference type="Pfam" id="PF13715">
    <property type="entry name" value="CarbopepD_reg_2"/>
    <property type="match status" value="1"/>
</dbReference>
<feature type="domain" description="TonB-dependent receptor plug" evidence="2">
    <location>
        <begin position="117"/>
        <end position="172"/>
    </location>
</feature>
<feature type="non-terminal residue" evidence="3">
    <location>
        <position position="172"/>
    </location>
</feature>
<dbReference type="STRING" id="322095.HMPREF3185_00272"/>
<comment type="caution">
    <text evidence="3">The sequence shown here is derived from an EMBL/GenBank/DDBJ whole genome shotgun (WGS) entry which is preliminary data.</text>
</comment>
<evidence type="ECO:0000313" key="4">
    <source>
        <dbReference type="Proteomes" id="UP000070224"/>
    </source>
</evidence>
<dbReference type="InterPro" id="IPR037066">
    <property type="entry name" value="Plug_dom_sf"/>
</dbReference>
<reference evidence="4" key="1">
    <citation type="submission" date="2016-01" db="EMBL/GenBank/DDBJ databases">
        <authorList>
            <person name="Mitreva M."/>
            <person name="Pepin K.H."/>
            <person name="Mihindukulasuriya K.A."/>
            <person name="Fulton R."/>
            <person name="Fronick C."/>
            <person name="O'Laughlin M."/>
            <person name="Miner T."/>
            <person name="Herter B."/>
            <person name="Rosa B.A."/>
            <person name="Cordes M."/>
            <person name="Tomlinson C."/>
            <person name="Wollam A."/>
            <person name="Palsikar V.B."/>
            <person name="Mardis E.R."/>
            <person name="Wilson R.K."/>
        </authorList>
    </citation>
    <scope>NUCLEOTIDE SEQUENCE [LARGE SCALE GENOMIC DNA]</scope>
    <source>
        <strain evidence="4">KA00683</strain>
    </source>
</reference>
<dbReference type="RefSeq" id="WP_231724876.1">
    <property type="nucleotide sequence ID" value="NZ_KQ960414.1"/>
</dbReference>
<feature type="chain" id="PRO_5007462312" description="TonB-dependent receptor plug domain-containing protein" evidence="1">
    <location>
        <begin position="21"/>
        <end position="172"/>
    </location>
</feature>
<dbReference type="Proteomes" id="UP000070224">
    <property type="component" value="Unassembled WGS sequence"/>
</dbReference>
<dbReference type="EMBL" id="LSDK01000021">
    <property type="protein sequence ID" value="KXB77931.1"/>
    <property type="molecule type" value="Genomic_DNA"/>
</dbReference>
<protein>
    <recommendedName>
        <fullName evidence="2">TonB-dependent receptor plug domain-containing protein</fullName>
    </recommendedName>
</protein>
<dbReference type="Pfam" id="PF07715">
    <property type="entry name" value="Plug"/>
    <property type="match status" value="1"/>
</dbReference>
<dbReference type="InterPro" id="IPR012910">
    <property type="entry name" value="Plug_dom"/>
</dbReference>
<sequence>MRKSLLSLLLLVLSVGLTWAQKQVAVTGIVVAAENNEPIEGASVICVEHPRSGALTDAKGKFTLRLPEGAKTLRISYIGYGAETVAVVAGKELRVQLKSTEKTLDPLVVSAYGVQRKSSLTGATSSIKAADLANAKVESIDKALSGKVSGIRVASQTGNPGSAGTVQIRGVG</sequence>
<evidence type="ECO:0000313" key="3">
    <source>
        <dbReference type="EMBL" id="KXB77931.1"/>
    </source>
</evidence>
<organism evidence="3 4">
    <name type="scientific">Porphyromonas somerae</name>
    <dbReference type="NCBI Taxonomy" id="322095"/>
    <lineage>
        <taxon>Bacteria</taxon>
        <taxon>Pseudomonadati</taxon>
        <taxon>Bacteroidota</taxon>
        <taxon>Bacteroidia</taxon>
        <taxon>Bacteroidales</taxon>
        <taxon>Porphyromonadaceae</taxon>
        <taxon>Porphyromonas</taxon>
    </lineage>
</organism>
<proteinExistence type="predicted"/>
<keyword evidence="4" id="KW-1185">Reference proteome</keyword>
<evidence type="ECO:0000256" key="1">
    <source>
        <dbReference type="SAM" id="SignalP"/>
    </source>
</evidence>
<feature type="signal peptide" evidence="1">
    <location>
        <begin position="1"/>
        <end position="20"/>
    </location>
</feature>